<accession>A0A7G1HQS0</accession>
<feature type="domain" description="N-acetyltransferase" evidence="1">
    <location>
        <begin position="22"/>
        <end position="169"/>
    </location>
</feature>
<proteinExistence type="predicted"/>
<organism evidence="2 3">
    <name type="scientific">Coprobacter secundus subsp. similis</name>
    <dbReference type="NCBI Taxonomy" id="2751153"/>
    <lineage>
        <taxon>Bacteria</taxon>
        <taxon>Pseudomonadati</taxon>
        <taxon>Bacteroidota</taxon>
        <taxon>Bacteroidia</taxon>
        <taxon>Bacteroidales</taxon>
        <taxon>Barnesiellaceae</taxon>
        <taxon>Coprobacter</taxon>
    </lineage>
</organism>
<dbReference type="InterPro" id="IPR000182">
    <property type="entry name" value="GNAT_dom"/>
</dbReference>
<protein>
    <submittedName>
        <fullName evidence="2">N-acetyltransferase</fullName>
    </submittedName>
</protein>
<reference evidence="3" key="1">
    <citation type="submission" date="2020-07" db="EMBL/GenBank/DDBJ databases">
        <title>Complete genome sequencing of Coprobacter sp. strain 2CBH44.</title>
        <authorList>
            <person name="Sakamoto M."/>
            <person name="Murakami T."/>
            <person name="Mori H."/>
        </authorList>
    </citation>
    <scope>NUCLEOTIDE SEQUENCE [LARGE SCALE GENOMIC DNA]</scope>
    <source>
        <strain evidence="3">2CBH44</strain>
    </source>
</reference>
<dbReference type="SUPFAM" id="SSF55729">
    <property type="entry name" value="Acyl-CoA N-acyltransferases (Nat)"/>
    <property type="match status" value="1"/>
</dbReference>
<dbReference type="Proteomes" id="UP000594042">
    <property type="component" value="Chromosome"/>
</dbReference>
<evidence type="ECO:0000313" key="2">
    <source>
        <dbReference type="EMBL" id="BCI61966.1"/>
    </source>
</evidence>
<dbReference type="Pfam" id="PF00583">
    <property type="entry name" value="Acetyltransf_1"/>
    <property type="match status" value="1"/>
</dbReference>
<keyword evidence="2" id="KW-0808">Transferase</keyword>
<dbReference type="InterPro" id="IPR016181">
    <property type="entry name" value="Acyl_CoA_acyltransferase"/>
</dbReference>
<sequence>MPVIDYVFRAAQSCEVAEIFGLYVERVRWMDENNINQWNTTGYLERYPVSYYKEQCELGTLYILLNANDGKLAGAVVLYQSDDRWLDKADVPAYYIHNLVTAPGVKGAGVRIIEESERLGIEHGKHCMRLDCAEDNIYLNEYYASKGYVEAGRCKDGLYVGIRREKRLPVIISRL</sequence>
<gene>
    <name evidence="2" type="ORF">Cop2CBH44_03190</name>
</gene>
<evidence type="ECO:0000313" key="3">
    <source>
        <dbReference type="Proteomes" id="UP000594042"/>
    </source>
</evidence>
<dbReference type="Gene3D" id="3.40.630.30">
    <property type="match status" value="1"/>
</dbReference>
<evidence type="ECO:0000259" key="1">
    <source>
        <dbReference type="PROSITE" id="PS51186"/>
    </source>
</evidence>
<dbReference type="KEGG" id="copr:Cop2CBH44_03190"/>
<keyword evidence="3" id="KW-1185">Reference proteome</keyword>
<dbReference type="PROSITE" id="PS51186">
    <property type="entry name" value="GNAT"/>
    <property type="match status" value="1"/>
</dbReference>
<dbReference type="EMBL" id="AP023322">
    <property type="protein sequence ID" value="BCI61966.1"/>
    <property type="molecule type" value="Genomic_DNA"/>
</dbReference>
<name>A0A7G1HQS0_9BACT</name>
<dbReference type="RefSeq" id="WP_200755423.1">
    <property type="nucleotide sequence ID" value="NZ_AP023322.1"/>
</dbReference>
<dbReference type="GO" id="GO:0016747">
    <property type="term" value="F:acyltransferase activity, transferring groups other than amino-acyl groups"/>
    <property type="evidence" value="ECO:0007669"/>
    <property type="project" value="InterPro"/>
</dbReference>
<dbReference type="AlphaFoldDB" id="A0A7G1HQS0"/>